<dbReference type="EC" id="3.5.2.6" evidence="3 6"/>
<keyword evidence="7" id="KW-0732">Signal</keyword>
<evidence type="ECO:0000313" key="9">
    <source>
        <dbReference type="EMBL" id="RDS81155.1"/>
    </source>
</evidence>
<evidence type="ECO:0000256" key="1">
    <source>
        <dbReference type="ARBA" id="ARBA00001526"/>
    </source>
</evidence>
<feature type="chain" id="PRO_5016953463" description="Beta-lactamase" evidence="7">
    <location>
        <begin position="39"/>
        <end position="349"/>
    </location>
</feature>
<sequence>MLNRNSAARVNSCCQCTSFALRALAVIAGLLLTASVSAFDGPKTEASTLRLQRALTRLAAEARPGMLGVTVLDLDAGTAVRVNADRAYPMMSVFKPSVAATVLAKIDAESISLDQTVTVARKDVEDGAAVPSIGAHFTGERMTFTVRRLLAAAISESDNTAADALVRLVGGPRVVTAFLRAHGIDGMRVDLDEAGVSRIFQQTEHGASIAPHETAQQESARYRRGYAAYLNDPRNRTTPDAAADFLKKLWQGRLLSPGSTRRLLDLMYGQTIPARLRNGLPPGVRFADKCGTSYSLGDETAAYNDIGIITWPDGHTVIVAAFLTASHADKKHRDALFAQIAREVSQRSK</sequence>
<accession>A0A370WYV7</accession>
<feature type="domain" description="Beta-lactamase class A catalytic" evidence="8">
    <location>
        <begin position="68"/>
        <end position="322"/>
    </location>
</feature>
<dbReference type="PANTHER" id="PTHR35333">
    <property type="entry name" value="BETA-LACTAMASE"/>
    <property type="match status" value="1"/>
</dbReference>
<dbReference type="GO" id="GO:0046677">
    <property type="term" value="P:response to antibiotic"/>
    <property type="evidence" value="ECO:0007669"/>
    <property type="project" value="UniProtKB-UniRule"/>
</dbReference>
<reference evidence="9 10" key="1">
    <citation type="submission" date="2018-07" db="EMBL/GenBank/DDBJ databases">
        <title>Dyella monticola sp. nov. and Dyella psychrodurans sp. nov. isolated from monsoon evergreen broad-leaved forest soil of Dinghu Mountain, China.</title>
        <authorList>
            <person name="Gao Z."/>
            <person name="Qiu L."/>
        </authorList>
    </citation>
    <scope>NUCLEOTIDE SEQUENCE [LARGE SCALE GENOMIC DNA]</scope>
    <source>
        <strain evidence="9 10">4G-K06</strain>
    </source>
</reference>
<evidence type="ECO:0000256" key="7">
    <source>
        <dbReference type="SAM" id="SignalP"/>
    </source>
</evidence>
<dbReference type="PROSITE" id="PS00146">
    <property type="entry name" value="BETA_LACTAMASE_A"/>
    <property type="match status" value="1"/>
</dbReference>
<dbReference type="GO" id="GO:0030655">
    <property type="term" value="P:beta-lactam antibiotic catabolic process"/>
    <property type="evidence" value="ECO:0007669"/>
    <property type="project" value="InterPro"/>
</dbReference>
<evidence type="ECO:0000256" key="3">
    <source>
        <dbReference type="ARBA" id="ARBA00012865"/>
    </source>
</evidence>
<dbReference type="GO" id="GO:0008800">
    <property type="term" value="F:beta-lactamase activity"/>
    <property type="evidence" value="ECO:0007669"/>
    <property type="project" value="UniProtKB-UniRule"/>
</dbReference>
<dbReference type="InterPro" id="IPR023650">
    <property type="entry name" value="Beta-lactam_class-A_AS"/>
</dbReference>
<dbReference type="PANTHER" id="PTHR35333:SF3">
    <property type="entry name" value="BETA-LACTAMASE-TYPE TRANSPEPTIDASE FOLD CONTAINING PROTEIN"/>
    <property type="match status" value="1"/>
</dbReference>
<dbReference type="PRINTS" id="PR00118">
    <property type="entry name" value="BLACTAMASEA"/>
</dbReference>
<dbReference type="Gene3D" id="3.40.710.10">
    <property type="entry name" value="DD-peptidase/beta-lactamase superfamily"/>
    <property type="match status" value="1"/>
</dbReference>
<evidence type="ECO:0000256" key="6">
    <source>
        <dbReference type="RuleBase" id="RU361140"/>
    </source>
</evidence>
<dbReference type="NCBIfam" id="NF033103">
    <property type="entry name" value="bla_class_A"/>
    <property type="match status" value="1"/>
</dbReference>
<feature type="signal peptide" evidence="7">
    <location>
        <begin position="1"/>
        <end position="38"/>
    </location>
</feature>
<name>A0A370WYV7_9GAMM</name>
<keyword evidence="10" id="KW-1185">Reference proteome</keyword>
<dbReference type="SUPFAM" id="SSF56601">
    <property type="entry name" value="beta-lactamase/transpeptidase-like"/>
    <property type="match status" value="1"/>
</dbReference>
<keyword evidence="4 6" id="KW-0378">Hydrolase</keyword>
<gene>
    <name evidence="9" type="ORF">DWU98_11470</name>
</gene>
<evidence type="ECO:0000259" key="8">
    <source>
        <dbReference type="Pfam" id="PF13354"/>
    </source>
</evidence>
<evidence type="ECO:0000256" key="2">
    <source>
        <dbReference type="ARBA" id="ARBA00009009"/>
    </source>
</evidence>
<dbReference type="Pfam" id="PF13354">
    <property type="entry name" value="Beta-lactamase2"/>
    <property type="match status" value="1"/>
</dbReference>
<evidence type="ECO:0000256" key="5">
    <source>
        <dbReference type="ARBA" id="ARBA00023251"/>
    </source>
</evidence>
<organism evidence="9 10">
    <name type="scientific">Dyella monticola</name>
    <dbReference type="NCBI Taxonomy" id="1927958"/>
    <lineage>
        <taxon>Bacteria</taxon>
        <taxon>Pseudomonadati</taxon>
        <taxon>Pseudomonadota</taxon>
        <taxon>Gammaproteobacteria</taxon>
        <taxon>Lysobacterales</taxon>
        <taxon>Rhodanobacteraceae</taxon>
        <taxon>Dyella</taxon>
    </lineage>
</organism>
<evidence type="ECO:0000256" key="4">
    <source>
        <dbReference type="ARBA" id="ARBA00022801"/>
    </source>
</evidence>
<evidence type="ECO:0000313" key="10">
    <source>
        <dbReference type="Proteomes" id="UP000254258"/>
    </source>
</evidence>
<comment type="catalytic activity">
    <reaction evidence="1 6">
        <text>a beta-lactam + H2O = a substituted beta-amino acid</text>
        <dbReference type="Rhea" id="RHEA:20401"/>
        <dbReference type="ChEBI" id="CHEBI:15377"/>
        <dbReference type="ChEBI" id="CHEBI:35627"/>
        <dbReference type="ChEBI" id="CHEBI:140347"/>
        <dbReference type="EC" id="3.5.2.6"/>
    </reaction>
</comment>
<dbReference type="AlphaFoldDB" id="A0A370WYV7"/>
<dbReference type="Proteomes" id="UP000254258">
    <property type="component" value="Unassembled WGS sequence"/>
</dbReference>
<proteinExistence type="inferred from homology"/>
<dbReference type="EMBL" id="QRBE01000006">
    <property type="protein sequence ID" value="RDS81155.1"/>
    <property type="molecule type" value="Genomic_DNA"/>
</dbReference>
<dbReference type="InterPro" id="IPR012338">
    <property type="entry name" value="Beta-lactam/transpept-like"/>
</dbReference>
<protein>
    <recommendedName>
        <fullName evidence="3 6">Beta-lactamase</fullName>
        <ecNumber evidence="3 6">3.5.2.6</ecNumber>
    </recommendedName>
</protein>
<keyword evidence="5 6" id="KW-0046">Antibiotic resistance</keyword>
<dbReference type="InterPro" id="IPR045155">
    <property type="entry name" value="Beta-lactam_cat"/>
</dbReference>
<dbReference type="InterPro" id="IPR000871">
    <property type="entry name" value="Beta-lactam_class-A"/>
</dbReference>
<comment type="caution">
    <text evidence="9">The sequence shown here is derived from an EMBL/GenBank/DDBJ whole genome shotgun (WGS) entry which is preliminary data.</text>
</comment>
<comment type="similarity">
    <text evidence="2 6">Belongs to the class-A beta-lactamase family.</text>
</comment>